<dbReference type="EMBL" id="CM056817">
    <property type="protein sequence ID" value="KAJ8621108.1"/>
    <property type="molecule type" value="Genomic_DNA"/>
</dbReference>
<evidence type="ECO:0000313" key="2">
    <source>
        <dbReference type="Proteomes" id="UP001234297"/>
    </source>
</evidence>
<protein>
    <submittedName>
        <fullName evidence="1">Uncharacterized protein</fullName>
    </submittedName>
</protein>
<name>A0ACC2KJA6_PERAE</name>
<proteinExistence type="predicted"/>
<keyword evidence="2" id="KW-1185">Reference proteome</keyword>
<sequence>MHVIRVVRVQPQPYLSSPSQSYSIRGGKTGVLVSREEEKVERGIWRARNCKTRRQGMPDLEFSRCWILRVSSHSRHKMPKRFNGRLSTRSDEDGFGGIYGGNQKLSKEEEDKGGNEKHTEEYDKSQGSEVKEKERGRHQHEKTAYS</sequence>
<reference evidence="1 2" key="1">
    <citation type="journal article" date="2022" name="Hortic Res">
        <title>A haplotype resolved chromosomal level avocado genome allows analysis of novel avocado genes.</title>
        <authorList>
            <person name="Nath O."/>
            <person name="Fletcher S.J."/>
            <person name="Hayward A."/>
            <person name="Shaw L.M."/>
            <person name="Masouleh A.K."/>
            <person name="Furtado A."/>
            <person name="Henry R.J."/>
            <person name="Mitter N."/>
        </authorList>
    </citation>
    <scope>NUCLEOTIDE SEQUENCE [LARGE SCALE GENOMIC DNA]</scope>
    <source>
        <strain evidence="2">cv. Hass</strain>
    </source>
</reference>
<evidence type="ECO:0000313" key="1">
    <source>
        <dbReference type="EMBL" id="KAJ8621108.1"/>
    </source>
</evidence>
<organism evidence="1 2">
    <name type="scientific">Persea americana</name>
    <name type="common">Avocado</name>
    <dbReference type="NCBI Taxonomy" id="3435"/>
    <lineage>
        <taxon>Eukaryota</taxon>
        <taxon>Viridiplantae</taxon>
        <taxon>Streptophyta</taxon>
        <taxon>Embryophyta</taxon>
        <taxon>Tracheophyta</taxon>
        <taxon>Spermatophyta</taxon>
        <taxon>Magnoliopsida</taxon>
        <taxon>Magnoliidae</taxon>
        <taxon>Laurales</taxon>
        <taxon>Lauraceae</taxon>
        <taxon>Persea</taxon>
    </lineage>
</organism>
<gene>
    <name evidence="1" type="ORF">MRB53_029637</name>
</gene>
<dbReference type="Proteomes" id="UP001234297">
    <property type="component" value="Chromosome 9"/>
</dbReference>
<comment type="caution">
    <text evidence="1">The sequence shown here is derived from an EMBL/GenBank/DDBJ whole genome shotgun (WGS) entry which is preliminary data.</text>
</comment>
<accession>A0ACC2KJA6</accession>